<comment type="caution">
    <text evidence="3">The sequence shown here is derived from an EMBL/GenBank/DDBJ whole genome shotgun (WGS) entry which is preliminary data.</text>
</comment>
<reference evidence="3" key="1">
    <citation type="submission" date="2022-01" db="EMBL/GenBank/DDBJ databases">
        <authorList>
            <person name="Jo J.-H."/>
            <person name="Im W.-T."/>
        </authorList>
    </citation>
    <scope>NUCLEOTIDE SEQUENCE</scope>
    <source>
        <strain evidence="3">I2-34</strain>
    </source>
</reference>
<organism evidence="3 4">
    <name type="scientific">Arthrobacter hankyongi</name>
    <dbReference type="NCBI Taxonomy" id="2904801"/>
    <lineage>
        <taxon>Bacteria</taxon>
        <taxon>Bacillati</taxon>
        <taxon>Actinomycetota</taxon>
        <taxon>Actinomycetes</taxon>
        <taxon>Micrococcales</taxon>
        <taxon>Micrococcaceae</taxon>
        <taxon>Arthrobacter</taxon>
    </lineage>
</organism>
<feature type="domain" description="YchJ-like middle NTF2-like" evidence="2">
    <location>
        <begin position="37"/>
        <end position="130"/>
    </location>
</feature>
<dbReference type="Proteomes" id="UP001165368">
    <property type="component" value="Unassembled WGS sequence"/>
</dbReference>
<dbReference type="InterPro" id="IPR032710">
    <property type="entry name" value="NTF2-like_dom_sf"/>
</dbReference>
<accession>A0ABS9L2W7</accession>
<dbReference type="PANTHER" id="PTHR33747">
    <property type="entry name" value="UPF0225 PROTEIN SCO1677"/>
    <property type="match status" value="1"/>
</dbReference>
<dbReference type="Pfam" id="PF17775">
    <property type="entry name" value="YchJ_M-like"/>
    <property type="match status" value="1"/>
</dbReference>
<protein>
    <recommendedName>
        <fullName evidence="1">UPF0225 protein LVY72_03415</fullName>
    </recommendedName>
</protein>
<gene>
    <name evidence="3" type="ORF">LVY72_03415</name>
</gene>
<proteinExistence type="inferred from homology"/>
<dbReference type="EMBL" id="JAKLTQ010000001">
    <property type="protein sequence ID" value="MCG2620961.1"/>
    <property type="molecule type" value="Genomic_DNA"/>
</dbReference>
<dbReference type="RefSeq" id="WP_237818039.1">
    <property type="nucleotide sequence ID" value="NZ_JAKLTQ010000001.1"/>
</dbReference>
<evidence type="ECO:0000256" key="1">
    <source>
        <dbReference type="HAMAP-Rule" id="MF_00612"/>
    </source>
</evidence>
<evidence type="ECO:0000313" key="4">
    <source>
        <dbReference type="Proteomes" id="UP001165368"/>
    </source>
</evidence>
<dbReference type="Gene3D" id="3.10.450.50">
    <property type="match status" value="1"/>
</dbReference>
<dbReference type="SUPFAM" id="SSF54427">
    <property type="entry name" value="NTF2-like"/>
    <property type="match status" value="1"/>
</dbReference>
<evidence type="ECO:0000313" key="3">
    <source>
        <dbReference type="EMBL" id="MCG2620961.1"/>
    </source>
</evidence>
<keyword evidence="4" id="KW-1185">Reference proteome</keyword>
<dbReference type="InterPro" id="IPR048469">
    <property type="entry name" value="YchJ-like_M"/>
</dbReference>
<dbReference type="HAMAP" id="MF_00612">
    <property type="entry name" value="UPF0225"/>
    <property type="match status" value="1"/>
</dbReference>
<dbReference type="PANTHER" id="PTHR33747:SF1">
    <property type="entry name" value="ADENYLATE CYCLASE-ASSOCIATED CAP C-TERMINAL DOMAIN-CONTAINING PROTEIN"/>
    <property type="match status" value="1"/>
</dbReference>
<dbReference type="InterPro" id="IPR023006">
    <property type="entry name" value="YchJ-like"/>
</dbReference>
<sequence>MSTASGPSLSSPCPCGHGGSYGSCCAPLHRGEAQAPTAEALMRSRYAAFCLGDTDYLLRSWSEQTRPAALELDPGQQWTGLEILRTVRGGEQDAFGTVEFRACFRHDGAEHEQRETSTFVREDGRWVYRDVLLPR</sequence>
<evidence type="ECO:0000259" key="2">
    <source>
        <dbReference type="Pfam" id="PF17775"/>
    </source>
</evidence>
<name>A0ABS9L2W7_9MICC</name>
<comment type="similarity">
    <text evidence="1">Belongs to the UPF0225 family.</text>
</comment>